<evidence type="ECO:0000313" key="3">
    <source>
        <dbReference type="Proteomes" id="UP001188597"/>
    </source>
</evidence>
<protein>
    <recommendedName>
        <fullName evidence="1">Transposase-associated domain-containing protein</fullName>
    </recommendedName>
</protein>
<dbReference type="InterPro" id="IPR029480">
    <property type="entry name" value="Transpos_assoc"/>
</dbReference>
<dbReference type="AlphaFoldDB" id="A0AA89BAT6"/>
<accession>A0AA89BAT6</accession>
<dbReference type="EMBL" id="JAVXUP010000147">
    <property type="protein sequence ID" value="KAK3036479.1"/>
    <property type="molecule type" value="Genomic_DNA"/>
</dbReference>
<sequence length="93" mass="10701">MSLSHLYEESRLSQAIHTQISQLNSLLKINMDKSWINIQNRLDPLYEKGADDFVGFESKDRPNATEIICPCTKCRNMKFVKKINVPSQEKSAD</sequence>
<dbReference type="Pfam" id="PF13963">
    <property type="entry name" value="Transpos_assoc"/>
    <property type="match status" value="1"/>
</dbReference>
<proteinExistence type="predicted"/>
<evidence type="ECO:0000313" key="2">
    <source>
        <dbReference type="EMBL" id="KAK3036479.1"/>
    </source>
</evidence>
<reference evidence="2" key="1">
    <citation type="submission" date="2022-12" db="EMBL/GenBank/DDBJ databases">
        <title>Draft genome assemblies for two species of Escallonia (Escalloniales).</title>
        <authorList>
            <person name="Chanderbali A."/>
            <person name="Dervinis C."/>
            <person name="Anghel I."/>
            <person name="Soltis D."/>
            <person name="Soltis P."/>
            <person name="Zapata F."/>
        </authorList>
    </citation>
    <scope>NUCLEOTIDE SEQUENCE</scope>
    <source>
        <strain evidence="2">UCBG64.0493</strain>
        <tissue evidence="2">Leaf</tissue>
    </source>
</reference>
<organism evidence="2 3">
    <name type="scientific">Escallonia herrerae</name>
    <dbReference type="NCBI Taxonomy" id="1293975"/>
    <lineage>
        <taxon>Eukaryota</taxon>
        <taxon>Viridiplantae</taxon>
        <taxon>Streptophyta</taxon>
        <taxon>Embryophyta</taxon>
        <taxon>Tracheophyta</taxon>
        <taxon>Spermatophyta</taxon>
        <taxon>Magnoliopsida</taxon>
        <taxon>eudicotyledons</taxon>
        <taxon>Gunneridae</taxon>
        <taxon>Pentapetalae</taxon>
        <taxon>asterids</taxon>
        <taxon>campanulids</taxon>
        <taxon>Escalloniales</taxon>
        <taxon>Escalloniaceae</taxon>
        <taxon>Escallonia</taxon>
    </lineage>
</organism>
<feature type="domain" description="Transposase-associated" evidence="1">
    <location>
        <begin position="33"/>
        <end position="85"/>
    </location>
</feature>
<gene>
    <name evidence="2" type="ORF">RJ639_030826</name>
</gene>
<dbReference type="Proteomes" id="UP001188597">
    <property type="component" value="Unassembled WGS sequence"/>
</dbReference>
<name>A0AA89BAT6_9ASTE</name>
<evidence type="ECO:0000259" key="1">
    <source>
        <dbReference type="Pfam" id="PF13963"/>
    </source>
</evidence>
<keyword evidence="3" id="KW-1185">Reference proteome</keyword>
<comment type="caution">
    <text evidence="2">The sequence shown here is derived from an EMBL/GenBank/DDBJ whole genome shotgun (WGS) entry which is preliminary data.</text>
</comment>